<evidence type="ECO:0000256" key="4">
    <source>
        <dbReference type="ARBA" id="ARBA00022989"/>
    </source>
</evidence>
<dbReference type="GO" id="GO:0005886">
    <property type="term" value="C:plasma membrane"/>
    <property type="evidence" value="ECO:0007669"/>
    <property type="project" value="UniProtKB-SubCell"/>
</dbReference>
<dbReference type="AlphaFoldDB" id="B4JWK8"/>
<evidence type="ECO:0000313" key="7">
    <source>
        <dbReference type="EMBL" id="EDV98346.1"/>
    </source>
</evidence>
<feature type="transmembrane region" description="Helical" evidence="6">
    <location>
        <begin position="160"/>
        <end position="182"/>
    </location>
</feature>
<feature type="transmembrane region" description="Helical" evidence="6">
    <location>
        <begin position="40"/>
        <end position="61"/>
    </location>
</feature>
<protein>
    <recommendedName>
        <fullName evidence="6">Gustatory receptor</fullName>
    </recommendedName>
</protein>
<evidence type="ECO:0000256" key="6">
    <source>
        <dbReference type="RuleBase" id="RU363108"/>
    </source>
</evidence>
<keyword evidence="4 6" id="KW-1133">Transmembrane helix</keyword>
<dbReference type="Pfam" id="PF08395">
    <property type="entry name" value="7tm_7"/>
    <property type="match status" value="1"/>
</dbReference>
<dbReference type="EMBL" id="CH916375">
    <property type="protein sequence ID" value="EDV98346.1"/>
    <property type="molecule type" value="Genomic_DNA"/>
</dbReference>
<evidence type="ECO:0000313" key="8">
    <source>
        <dbReference type="Proteomes" id="UP000001070"/>
    </source>
</evidence>
<dbReference type="eggNOG" id="ENOG502T9CD">
    <property type="taxonomic scope" value="Eukaryota"/>
</dbReference>
<feature type="transmembrane region" description="Helical" evidence="6">
    <location>
        <begin position="128"/>
        <end position="148"/>
    </location>
</feature>
<evidence type="ECO:0000256" key="3">
    <source>
        <dbReference type="ARBA" id="ARBA00022692"/>
    </source>
</evidence>
<sequence>MFDPVKWILRLFYYYSRLLGVINFEIDVRTGRARITRLASIYAIIINGLIFSVLVFVSIYYLIEVLWLNASLLFEYTFVIMHAIRIICVMATLLNRWYHRSRLINVINAFHLLACRKPQVTRMWRRRVIIKFISLLSSEFAQLSMSLTSLGTYPSINVSVLIWMMHTLTTLTDLIGSHYYFVMLNAHSHYILVNQEIEAILTNIHSLESENRRAAFMSKCCSLADQLEDIARQQSKLQALVENITHIFDIQGVCISVIFYFSTIGAIYFTFATFILNKGVVWTAAFIMWYLLTMGSFYADAVITIDNFYIVLDVHADMVRLLEQFSTIAPGLDERLEEVIETFQLQLRRNPLKIRLMHCYNVERSELIAMASSIIMNSVVLIQYELKNKETYSKQ</sequence>
<keyword evidence="2 6" id="KW-1003">Cell membrane</keyword>
<feature type="transmembrane region" description="Helical" evidence="6">
    <location>
        <begin position="253"/>
        <end position="275"/>
    </location>
</feature>
<gene>
    <name evidence="7" type="primary">Dgri\GH23064</name>
    <name evidence="7" type="ORF">Dgri_GH23064</name>
</gene>
<reference evidence="7 8" key="1">
    <citation type="journal article" date="2007" name="Nature">
        <title>Evolution of genes and genomes on the Drosophila phylogeny.</title>
        <authorList>
            <consortium name="Drosophila 12 Genomes Consortium"/>
            <person name="Clark A.G."/>
            <person name="Eisen M.B."/>
            <person name="Smith D.R."/>
            <person name="Bergman C.M."/>
            <person name="Oliver B."/>
            <person name="Markow T.A."/>
            <person name="Kaufman T.C."/>
            <person name="Kellis M."/>
            <person name="Gelbart W."/>
            <person name="Iyer V.N."/>
            <person name="Pollard D.A."/>
            <person name="Sackton T.B."/>
            <person name="Larracuente A.M."/>
            <person name="Singh N.D."/>
            <person name="Abad J.P."/>
            <person name="Abt D.N."/>
            <person name="Adryan B."/>
            <person name="Aguade M."/>
            <person name="Akashi H."/>
            <person name="Anderson W.W."/>
            <person name="Aquadro C.F."/>
            <person name="Ardell D.H."/>
            <person name="Arguello R."/>
            <person name="Artieri C.G."/>
            <person name="Barbash D.A."/>
            <person name="Barker D."/>
            <person name="Barsanti P."/>
            <person name="Batterham P."/>
            <person name="Batzoglou S."/>
            <person name="Begun D."/>
            <person name="Bhutkar A."/>
            <person name="Blanco E."/>
            <person name="Bosak S.A."/>
            <person name="Bradley R.K."/>
            <person name="Brand A.D."/>
            <person name="Brent M.R."/>
            <person name="Brooks A.N."/>
            <person name="Brown R.H."/>
            <person name="Butlin R.K."/>
            <person name="Caggese C."/>
            <person name="Calvi B.R."/>
            <person name="Bernardo de Carvalho A."/>
            <person name="Caspi A."/>
            <person name="Castrezana S."/>
            <person name="Celniker S.E."/>
            <person name="Chang J.L."/>
            <person name="Chapple C."/>
            <person name="Chatterji S."/>
            <person name="Chinwalla A."/>
            <person name="Civetta A."/>
            <person name="Clifton S.W."/>
            <person name="Comeron J.M."/>
            <person name="Costello J.C."/>
            <person name="Coyne J.A."/>
            <person name="Daub J."/>
            <person name="David R.G."/>
            <person name="Delcher A.L."/>
            <person name="Delehaunty K."/>
            <person name="Do C.B."/>
            <person name="Ebling H."/>
            <person name="Edwards K."/>
            <person name="Eickbush T."/>
            <person name="Evans J.D."/>
            <person name="Filipski A."/>
            <person name="Findeiss S."/>
            <person name="Freyhult E."/>
            <person name="Fulton L."/>
            <person name="Fulton R."/>
            <person name="Garcia A.C."/>
            <person name="Gardiner A."/>
            <person name="Garfield D.A."/>
            <person name="Garvin B.E."/>
            <person name="Gibson G."/>
            <person name="Gilbert D."/>
            <person name="Gnerre S."/>
            <person name="Godfrey J."/>
            <person name="Good R."/>
            <person name="Gotea V."/>
            <person name="Gravely B."/>
            <person name="Greenberg A.J."/>
            <person name="Griffiths-Jones S."/>
            <person name="Gross S."/>
            <person name="Guigo R."/>
            <person name="Gustafson E.A."/>
            <person name="Haerty W."/>
            <person name="Hahn M.W."/>
            <person name="Halligan D.L."/>
            <person name="Halpern A.L."/>
            <person name="Halter G.M."/>
            <person name="Han M.V."/>
            <person name="Heger A."/>
            <person name="Hillier L."/>
            <person name="Hinrichs A.S."/>
            <person name="Holmes I."/>
            <person name="Hoskins R.A."/>
            <person name="Hubisz M.J."/>
            <person name="Hultmark D."/>
            <person name="Huntley M.A."/>
            <person name="Jaffe D.B."/>
            <person name="Jagadeeshan S."/>
            <person name="Jeck W.R."/>
            <person name="Johnson J."/>
            <person name="Jones C.D."/>
            <person name="Jordan W.C."/>
            <person name="Karpen G.H."/>
            <person name="Kataoka E."/>
            <person name="Keightley P.D."/>
            <person name="Kheradpour P."/>
            <person name="Kirkness E.F."/>
            <person name="Koerich L.B."/>
            <person name="Kristiansen K."/>
            <person name="Kudrna D."/>
            <person name="Kulathinal R.J."/>
            <person name="Kumar S."/>
            <person name="Kwok R."/>
            <person name="Lander E."/>
            <person name="Langley C.H."/>
            <person name="Lapoint R."/>
            <person name="Lazzaro B.P."/>
            <person name="Lee S.J."/>
            <person name="Levesque L."/>
            <person name="Li R."/>
            <person name="Lin C.F."/>
            <person name="Lin M.F."/>
            <person name="Lindblad-Toh K."/>
            <person name="Llopart A."/>
            <person name="Long M."/>
            <person name="Low L."/>
            <person name="Lozovsky E."/>
            <person name="Lu J."/>
            <person name="Luo M."/>
            <person name="Machado C.A."/>
            <person name="Makalowski W."/>
            <person name="Marzo M."/>
            <person name="Matsuda M."/>
            <person name="Matzkin L."/>
            <person name="McAllister B."/>
            <person name="McBride C.S."/>
            <person name="McKernan B."/>
            <person name="McKernan K."/>
            <person name="Mendez-Lago M."/>
            <person name="Minx P."/>
            <person name="Mollenhauer M.U."/>
            <person name="Montooth K."/>
            <person name="Mount S.M."/>
            <person name="Mu X."/>
            <person name="Myers E."/>
            <person name="Negre B."/>
            <person name="Newfeld S."/>
            <person name="Nielsen R."/>
            <person name="Noor M.A."/>
            <person name="O'Grady P."/>
            <person name="Pachter L."/>
            <person name="Papaceit M."/>
            <person name="Parisi M.J."/>
            <person name="Parisi M."/>
            <person name="Parts L."/>
            <person name="Pedersen J.S."/>
            <person name="Pesole G."/>
            <person name="Phillippy A.M."/>
            <person name="Ponting C.P."/>
            <person name="Pop M."/>
            <person name="Porcelli D."/>
            <person name="Powell J.R."/>
            <person name="Prohaska S."/>
            <person name="Pruitt K."/>
            <person name="Puig M."/>
            <person name="Quesneville H."/>
            <person name="Ram K.R."/>
            <person name="Rand D."/>
            <person name="Rasmussen M.D."/>
            <person name="Reed L.K."/>
            <person name="Reenan R."/>
            <person name="Reily A."/>
            <person name="Remington K.A."/>
            <person name="Rieger T.T."/>
            <person name="Ritchie M.G."/>
            <person name="Robin C."/>
            <person name="Rogers Y.H."/>
            <person name="Rohde C."/>
            <person name="Rozas J."/>
            <person name="Rubenfield M.J."/>
            <person name="Ruiz A."/>
            <person name="Russo S."/>
            <person name="Salzberg S.L."/>
            <person name="Sanchez-Gracia A."/>
            <person name="Saranga D.J."/>
            <person name="Sato H."/>
            <person name="Schaeffer S.W."/>
            <person name="Schatz M.C."/>
            <person name="Schlenke T."/>
            <person name="Schwartz R."/>
            <person name="Segarra C."/>
            <person name="Singh R.S."/>
            <person name="Sirot L."/>
            <person name="Sirota M."/>
            <person name="Sisneros N.B."/>
            <person name="Smith C.D."/>
            <person name="Smith T.F."/>
            <person name="Spieth J."/>
            <person name="Stage D.E."/>
            <person name="Stark A."/>
            <person name="Stephan W."/>
            <person name="Strausberg R.L."/>
            <person name="Strempel S."/>
            <person name="Sturgill D."/>
            <person name="Sutton G."/>
            <person name="Sutton G.G."/>
            <person name="Tao W."/>
            <person name="Teichmann S."/>
            <person name="Tobari Y.N."/>
            <person name="Tomimura Y."/>
            <person name="Tsolas J.M."/>
            <person name="Valente V.L."/>
            <person name="Venter E."/>
            <person name="Venter J.C."/>
            <person name="Vicario S."/>
            <person name="Vieira F.G."/>
            <person name="Vilella A.J."/>
            <person name="Villasante A."/>
            <person name="Walenz B."/>
            <person name="Wang J."/>
            <person name="Wasserman M."/>
            <person name="Watts T."/>
            <person name="Wilson D."/>
            <person name="Wilson R.K."/>
            <person name="Wing R.A."/>
            <person name="Wolfner M.F."/>
            <person name="Wong A."/>
            <person name="Wong G.K."/>
            <person name="Wu C.I."/>
            <person name="Wu G."/>
            <person name="Yamamoto D."/>
            <person name="Yang H.P."/>
            <person name="Yang S.P."/>
            <person name="Yorke J.A."/>
            <person name="Yoshida K."/>
            <person name="Zdobnov E."/>
            <person name="Zhang P."/>
            <person name="Zhang Y."/>
            <person name="Zimin A.V."/>
            <person name="Baldwin J."/>
            <person name="Abdouelleil A."/>
            <person name="Abdulkadir J."/>
            <person name="Abebe A."/>
            <person name="Abera B."/>
            <person name="Abreu J."/>
            <person name="Acer S.C."/>
            <person name="Aftuck L."/>
            <person name="Alexander A."/>
            <person name="An P."/>
            <person name="Anderson E."/>
            <person name="Anderson S."/>
            <person name="Arachi H."/>
            <person name="Azer M."/>
            <person name="Bachantsang P."/>
            <person name="Barry A."/>
            <person name="Bayul T."/>
            <person name="Berlin A."/>
            <person name="Bessette D."/>
            <person name="Bloom T."/>
            <person name="Blye J."/>
            <person name="Boguslavskiy L."/>
            <person name="Bonnet C."/>
            <person name="Boukhgalter B."/>
            <person name="Bourzgui I."/>
            <person name="Brown A."/>
            <person name="Cahill P."/>
            <person name="Channer S."/>
            <person name="Cheshatsang Y."/>
            <person name="Chuda L."/>
            <person name="Citroen M."/>
            <person name="Collymore A."/>
            <person name="Cooke P."/>
            <person name="Costello M."/>
            <person name="D'Aco K."/>
            <person name="Daza R."/>
            <person name="De Haan G."/>
            <person name="DeGray S."/>
            <person name="DeMaso C."/>
            <person name="Dhargay N."/>
            <person name="Dooley K."/>
            <person name="Dooley E."/>
            <person name="Doricent M."/>
            <person name="Dorje P."/>
            <person name="Dorjee K."/>
            <person name="Dupes A."/>
            <person name="Elong R."/>
            <person name="Falk J."/>
            <person name="Farina A."/>
            <person name="Faro S."/>
            <person name="Ferguson D."/>
            <person name="Fisher S."/>
            <person name="Foley C.D."/>
            <person name="Franke A."/>
            <person name="Friedrich D."/>
            <person name="Gadbois L."/>
            <person name="Gearin G."/>
            <person name="Gearin C.R."/>
            <person name="Giannoukos G."/>
            <person name="Goode T."/>
            <person name="Graham J."/>
            <person name="Grandbois E."/>
            <person name="Grewal S."/>
            <person name="Gyaltsen K."/>
            <person name="Hafez N."/>
            <person name="Hagos B."/>
            <person name="Hall J."/>
            <person name="Henson C."/>
            <person name="Hollinger A."/>
            <person name="Honan T."/>
            <person name="Huard M.D."/>
            <person name="Hughes L."/>
            <person name="Hurhula B."/>
            <person name="Husby M.E."/>
            <person name="Kamat A."/>
            <person name="Kanga B."/>
            <person name="Kashin S."/>
            <person name="Khazanovich D."/>
            <person name="Kisner P."/>
            <person name="Lance K."/>
            <person name="Lara M."/>
            <person name="Lee W."/>
            <person name="Lennon N."/>
            <person name="Letendre F."/>
            <person name="LeVine R."/>
            <person name="Lipovsky A."/>
            <person name="Liu X."/>
            <person name="Liu J."/>
            <person name="Liu S."/>
            <person name="Lokyitsang T."/>
            <person name="Lokyitsang Y."/>
            <person name="Lubonja R."/>
            <person name="Lui A."/>
            <person name="MacDonald P."/>
            <person name="Magnisalis V."/>
            <person name="Maru K."/>
            <person name="Matthews C."/>
            <person name="McCusker W."/>
            <person name="McDonough S."/>
            <person name="Mehta T."/>
            <person name="Meldrim J."/>
            <person name="Meneus L."/>
            <person name="Mihai O."/>
            <person name="Mihalev A."/>
            <person name="Mihova T."/>
            <person name="Mittelman R."/>
            <person name="Mlenga V."/>
            <person name="Montmayeur A."/>
            <person name="Mulrain L."/>
            <person name="Navidi A."/>
            <person name="Naylor J."/>
            <person name="Negash T."/>
            <person name="Nguyen T."/>
            <person name="Nguyen N."/>
            <person name="Nicol R."/>
            <person name="Norbu C."/>
            <person name="Norbu N."/>
            <person name="Novod N."/>
            <person name="O'Neill B."/>
            <person name="Osman S."/>
            <person name="Markiewicz E."/>
            <person name="Oyono O.L."/>
            <person name="Patti C."/>
            <person name="Phunkhang P."/>
            <person name="Pierre F."/>
            <person name="Priest M."/>
            <person name="Raghuraman S."/>
            <person name="Rege F."/>
            <person name="Reyes R."/>
            <person name="Rise C."/>
            <person name="Rogov P."/>
            <person name="Ross K."/>
            <person name="Ryan E."/>
            <person name="Settipalli S."/>
            <person name="Shea T."/>
            <person name="Sherpa N."/>
            <person name="Shi L."/>
            <person name="Shih D."/>
            <person name="Sparrow T."/>
            <person name="Spaulding J."/>
            <person name="Stalker J."/>
            <person name="Stange-Thomann N."/>
            <person name="Stavropoulos S."/>
            <person name="Stone C."/>
            <person name="Strader C."/>
            <person name="Tesfaye S."/>
            <person name="Thomson T."/>
            <person name="Thoulutsang Y."/>
            <person name="Thoulutsang D."/>
            <person name="Topham K."/>
            <person name="Topping I."/>
            <person name="Tsamla T."/>
            <person name="Vassiliev H."/>
            <person name="Vo A."/>
            <person name="Wangchuk T."/>
            <person name="Wangdi T."/>
            <person name="Weiand M."/>
            <person name="Wilkinson J."/>
            <person name="Wilson A."/>
            <person name="Yadav S."/>
            <person name="Young G."/>
            <person name="Yu Q."/>
            <person name="Zembek L."/>
            <person name="Zhong D."/>
            <person name="Zimmer A."/>
            <person name="Zwirko Z."/>
            <person name="Jaffe D.B."/>
            <person name="Alvarez P."/>
            <person name="Brockman W."/>
            <person name="Butler J."/>
            <person name="Chin C."/>
            <person name="Gnerre S."/>
            <person name="Grabherr M."/>
            <person name="Kleber M."/>
            <person name="Mauceli E."/>
            <person name="MacCallum I."/>
        </authorList>
    </citation>
    <scope>NUCLEOTIDE SEQUENCE [LARGE SCALE GENOMIC DNA]</scope>
    <source>
        <strain evidence="8">Tucson 15287-2541.00</strain>
    </source>
</reference>
<keyword evidence="8" id="KW-1185">Reference proteome</keyword>
<comment type="function">
    <text evidence="6">Gustatory receptor which mediates acceptance or avoidance behavior, depending on its substrates.</text>
</comment>
<evidence type="ECO:0000256" key="2">
    <source>
        <dbReference type="ARBA" id="ARBA00022475"/>
    </source>
</evidence>
<proteinExistence type="inferred from homology"/>
<evidence type="ECO:0000256" key="1">
    <source>
        <dbReference type="ARBA" id="ARBA00004651"/>
    </source>
</evidence>
<name>B4JWK8_DROGR</name>
<dbReference type="PhylomeDB" id="B4JWK8"/>
<comment type="subcellular location">
    <subcellularLocation>
        <location evidence="1 6">Cell membrane</location>
        <topology evidence="1 6">Multi-pass membrane protein</topology>
    </subcellularLocation>
</comment>
<feature type="transmembrane region" description="Helical" evidence="6">
    <location>
        <begin position="287"/>
        <end position="312"/>
    </location>
</feature>
<dbReference type="InParanoid" id="B4JWK8"/>
<evidence type="ECO:0000256" key="5">
    <source>
        <dbReference type="ARBA" id="ARBA00023136"/>
    </source>
</evidence>
<keyword evidence="3 6" id="KW-0812">Transmembrane</keyword>
<comment type="caution">
    <text evidence="6">Lacks conserved residue(s) required for the propagation of feature annotation.</text>
</comment>
<keyword evidence="6" id="KW-0675">Receptor</keyword>
<dbReference type="InterPro" id="IPR013604">
    <property type="entry name" value="7TM_chemorcpt"/>
</dbReference>
<accession>B4JWK8</accession>
<dbReference type="OMA" id="IIISHYY"/>
<dbReference type="Proteomes" id="UP000001070">
    <property type="component" value="Unassembled WGS sequence"/>
</dbReference>
<dbReference type="HOGENOM" id="CLU_058694_0_0_1"/>
<keyword evidence="6" id="KW-0807">Transducer</keyword>
<dbReference type="GO" id="GO:0007165">
    <property type="term" value="P:signal transduction"/>
    <property type="evidence" value="ECO:0007669"/>
    <property type="project" value="UniProtKB-KW"/>
</dbReference>
<dbReference type="GO" id="GO:0050909">
    <property type="term" value="P:sensory perception of taste"/>
    <property type="evidence" value="ECO:0007669"/>
    <property type="project" value="InterPro"/>
</dbReference>
<feature type="transmembrane region" description="Helical" evidence="6">
    <location>
        <begin position="73"/>
        <end position="94"/>
    </location>
</feature>
<organism evidence="8">
    <name type="scientific">Drosophila grimshawi</name>
    <name type="common">Hawaiian fruit fly</name>
    <name type="synonym">Idiomyia grimshawi</name>
    <dbReference type="NCBI Taxonomy" id="7222"/>
    <lineage>
        <taxon>Eukaryota</taxon>
        <taxon>Metazoa</taxon>
        <taxon>Ecdysozoa</taxon>
        <taxon>Arthropoda</taxon>
        <taxon>Hexapoda</taxon>
        <taxon>Insecta</taxon>
        <taxon>Pterygota</taxon>
        <taxon>Neoptera</taxon>
        <taxon>Endopterygota</taxon>
        <taxon>Diptera</taxon>
        <taxon>Brachycera</taxon>
        <taxon>Muscomorpha</taxon>
        <taxon>Ephydroidea</taxon>
        <taxon>Drosophilidae</taxon>
        <taxon>Drosophila</taxon>
        <taxon>Hawaiian Drosophila</taxon>
    </lineage>
</organism>
<dbReference type="OrthoDB" id="7856336at2759"/>
<keyword evidence="5 6" id="KW-0472">Membrane</keyword>
<comment type="similarity">
    <text evidence="6">Belongs to the insect chemoreceptor superfamily. Gustatory receptor (GR) family.</text>
</comment>